<keyword evidence="2" id="KW-0472">Membrane</keyword>
<keyword evidence="4" id="KW-1185">Reference proteome</keyword>
<feature type="transmembrane region" description="Helical" evidence="2">
    <location>
        <begin position="165"/>
        <end position="185"/>
    </location>
</feature>
<comment type="caution">
    <text evidence="3">The sequence shown here is derived from an EMBL/GenBank/DDBJ whole genome shotgun (WGS) entry which is preliminary data.</text>
</comment>
<evidence type="ECO:0000256" key="1">
    <source>
        <dbReference type="SAM" id="MobiDB-lite"/>
    </source>
</evidence>
<dbReference type="AlphaFoldDB" id="A0A135UHE5"/>
<evidence type="ECO:0000256" key="2">
    <source>
        <dbReference type="SAM" id="Phobius"/>
    </source>
</evidence>
<feature type="compositionally biased region" description="Polar residues" evidence="1">
    <location>
        <begin position="45"/>
        <end position="73"/>
    </location>
</feature>
<dbReference type="STRING" id="1209931.A0A135UHE5"/>
<dbReference type="EMBL" id="JFFI01001459">
    <property type="protein sequence ID" value="KXH59776.1"/>
    <property type="molecule type" value="Genomic_DNA"/>
</dbReference>
<feature type="transmembrane region" description="Helical" evidence="2">
    <location>
        <begin position="138"/>
        <end position="159"/>
    </location>
</feature>
<sequence>MRGPRHPTQISVNLGVAGAHPDLSETSDDHQPSVLTDDNAAFPTSARSRLSPVSASPDNPPTHTQQAFNNTSPATRTHTLTFVKDHIIPTMGFIGATAAGLMAGLHGYILVLEMFLWTSPRGRKAFRLTADFAEKTKALAANQGLYNGFLSAGLVWGIAHPVPEFGRQLQLFFLGCIVAAGAYGGATANPRIFFIQAVPALASIGAVLSGY</sequence>
<reference evidence="3 4" key="1">
    <citation type="submission" date="2014-02" db="EMBL/GenBank/DDBJ databases">
        <title>The genome sequence of Colletotrichum salicis CBS 607.94.</title>
        <authorList>
            <person name="Baroncelli R."/>
            <person name="Thon M.R."/>
        </authorList>
    </citation>
    <scope>NUCLEOTIDE SEQUENCE [LARGE SCALE GENOMIC DNA]</scope>
    <source>
        <strain evidence="3 4">CBS 607.94</strain>
    </source>
</reference>
<feature type="region of interest" description="Disordered" evidence="1">
    <location>
        <begin position="1"/>
        <end position="73"/>
    </location>
</feature>
<dbReference type="Proteomes" id="UP000070121">
    <property type="component" value="Unassembled WGS sequence"/>
</dbReference>
<dbReference type="PANTHER" id="PTHR38446:SF1">
    <property type="entry name" value="BLL0914 PROTEIN"/>
    <property type="match status" value="1"/>
</dbReference>
<keyword evidence="2" id="KW-1133">Transmembrane helix</keyword>
<feature type="transmembrane region" description="Helical" evidence="2">
    <location>
        <begin position="93"/>
        <end position="117"/>
    </location>
</feature>
<dbReference type="PANTHER" id="PTHR38446">
    <property type="entry name" value="BLL0914 PROTEIN"/>
    <property type="match status" value="1"/>
</dbReference>
<evidence type="ECO:0000313" key="3">
    <source>
        <dbReference type="EMBL" id="KXH59776.1"/>
    </source>
</evidence>
<proteinExistence type="predicted"/>
<accession>A0A135UHE5</accession>
<dbReference type="OrthoDB" id="2147008at2759"/>
<feature type="transmembrane region" description="Helical" evidence="2">
    <location>
        <begin position="192"/>
        <end position="210"/>
    </location>
</feature>
<dbReference type="Pfam" id="PF06993">
    <property type="entry name" value="DUF1304"/>
    <property type="match status" value="1"/>
</dbReference>
<evidence type="ECO:0000313" key="4">
    <source>
        <dbReference type="Proteomes" id="UP000070121"/>
    </source>
</evidence>
<protein>
    <recommendedName>
        <fullName evidence="5">Integral membrane protein</fullName>
    </recommendedName>
</protein>
<gene>
    <name evidence="3" type="ORF">CSAL01_06425</name>
</gene>
<evidence type="ECO:0008006" key="5">
    <source>
        <dbReference type="Google" id="ProtNLM"/>
    </source>
</evidence>
<organism evidence="3 4">
    <name type="scientific">Colletotrichum salicis</name>
    <dbReference type="NCBI Taxonomy" id="1209931"/>
    <lineage>
        <taxon>Eukaryota</taxon>
        <taxon>Fungi</taxon>
        <taxon>Dikarya</taxon>
        <taxon>Ascomycota</taxon>
        <taxon>Pezizomycotina</taxon>
        <taxon>Sordariomycetes</taxon>
        <taxon>Hypocreomycetidae</taxon>
        <taxon>Glomerellales</taxon>
        <taxon>Glomerellaceae</taxon>
        <taxon>Colletotrichum</taxon>
        <taxon>Colletotrichum acutatum species complex</taxon>
    </lineage>
</organism>
<dbReference type="InterPro" id="IPR009732">
    <property type="entry name" value="DUF1304"/>
</dbReference>
<name>A0A135UHE5_9PEZI</name>
<keyword evidence="2" id="KW-0812">Transmembrane</keyword>